<accession>A0A8H5GAT4</accession>
<dbReference type="PANTHER" id="PTHR43877">
    <property type="entry name" value="AMINOALKYLPHOSPHONATE N-ACETYLTRANSFERASE-RELATED-RELATED"/>
    <property type="match status" value="1"/>
</dbReference>
<dbReference type="PANTHER" id="PTHR43877:SF2">
    <property type="entry name" value="AMINOALKYLPHOSPHONATE N-ACETYLTRANSFERASE-RELATED"/>
    <property type="match status" value="1"/>
</dbReference>
<reference evidence="4 5" key="1">
    <citation type="journal article" date="2020" name="ISME J.">
        <title>Uncovering the hidden diversity of litter-decomposition mechanisms in mushroom-forming fungi.</title>
        <authorList>
            <person name="Floudas D."/>
            <person name="Bentzer J."/>
            <person name="Ahren D."/>
            <person name="Johansson T."/>
            <person name="Persson P."/>
            <person name="Tunlid A."/>
        </authorList>
    </citation>
    <scope>NUCLEOTIDE SEQUENCE [LARGE SCALE GENOMIC DNA]</scope>
    <source>
        <strain evidence="4 5">CBS 291.85</strain>
    </source>
</reference>
<dbReference type="GO" id="GO:0016747">
    <property type="term" value="F:acyltransferase activity, transferring groups other than amino-acyl groups"/>
    <property type="evidence" value="ECO:0007669"/>
    <property type="project" value="InterPro"/>
</dbReference>
<evidence type="ECO:0000256" key="2">
    <source>
        <dbReference type="ARBA" id="ARBA00023315"/>
    </source>
</evidence>
<dbReference type="InterPro" id="IPR000182">
    <property type="entry name" value="GNAT_dom"/>
</dbReference>
<keyword evidence="1" id="KW-0808">Transferase</keyword>
<name>A0A8H5GAT4_9AGAR</name>
<dbReference type="PROSITE" id="PS51186">
    <property type="entry name" value="GNAT"/>
    <property type="match status" value="1"/>
</dbReference>
<evidence type="ECO:0000313" key="4">
    <source>
        <dbReference type="EMBL" id="KAF5361421.1"/>
    </source>
</evidence>
<keyword evidence="2" id="KW-0012">Acyltransferase</keyword>
<protein>
    <recommendedName>
        <fullName evidence="3">N-acetyltransferase domain-containing protein</fullName>
    </recommendedName>
</protein>
<evidence type="ECO:0000256" key="1">
    <source>
        <dbReference type="ARBA" id="ARBA00022679"/>
    </source>
</evidence>
<organism evidence="4 5">
    <name type="scientific">Tetrapyrgos nigripes</name>
    <dbReference type="NCBI Taxonomy" id="182062"/>
    <lineage>
        <taxon>Eukaryota</taxon>
        <taxon>Fungi</taxon>
        <taxon>Dikarya</taxon>
        <taxon>Basidiomycota</taxon>
        <taxon>Agaricomycotina</taxon>
        <taxon>Agaricomycetes</taxon>
        <taxon>Agaricomycetidae</taxon>
        <taxon>Agaricales</taxon>
        <taxon>Marasmiineae</taxon>
        <taxon>Marasmiaceae</taxon>
        <taxon>Tetrapyrgos</taxon>
    </lineage>
</organism>
<dbReference type="Gene3D" id="3.40.630.30">
    <property type="match status" value="1"/>
</dbReference>
<evidence type="ECO:0000313" key="5">
    <source>
        <dbReference type="Proteomes" id="UP000559256"/>
    </source>
</evidence>
<sequence>MTSNNNSPKSITIFVCPPTCLPSEIPGLAALLKEVVDENIPLNFCQPFSLKDAEAWWGDLQKGVDAGTEIVILAHKHADDLDQHEKQSGESENTWSGRRLVGCVILYLAQKTNAFHRGEIGKLLVTKEERGSGVGKRLMDCLEDQARKHGRTILVLDTETGSPAEKFYDRTGWIKVGDLPDVVYLPDKSALSSCTFYYKRISRPI</sequence>
<keyword evidence="5" id="KW-1185">Reference proteome</keyword>
<dbReference type="Pfam" id="PF00583">
    <property type="entry name" value="Acetyltransf_1"/>
    <property type="match status" value="1"/>
</dbReference>
<dbReference type="OrthoDB" id="41532at2759"/>
<feature type="domain" description="N-acetyltransferase" evidence="3">
    <location>
        <begin position="43"/>
        <end position="204"/>
    </location>
</feature>
<comment type="caution">
    <text evidence="4">The sequence shown here is derived from an EMBL/GenBank/DDBJ whole genome shotgun (WGS) entry which is preliminary data.</text>
</comment>
<dbReference type="InterPro" id="IPR016181">
    <property type="entry name" value="Acyl_CoA_acyltransferase"/>
</dbReference>
<dbReference type="EMBL" id="JAACJM010000040">
    <property type="protein sequence ID" value="KAF5361421.1"/>
    <property type="molecule type" value="Genomic_DNA"/>
</dbReference>
<dbReference type="SUPFAM" id="SSF55729">
    <property type="entry name" value="Acyl-CoA N-acyltransferases (Nat)"/>
    <property type="match status" value="1"/>
</dbReference>
<dbReference type="InterPro" id="IPR050832">
    <property type="entry name" value="Bact_Acetyltransf"/>
</dbReference>
<dbReference type="AlphaFoldDB" id="A0A8H5GAT4"/>
<evidence type="ECO:0000259" key="3">
    <source>
        <dbReference type="PROSITE" id="PS51186"/>
    </source>
</evidence>
<gene>
    <name evidence="4" type="ORF">D9758_006217</name>
</gene>
<proteinExistence type="predicted"/>
<dbReference type="Proteomes" id="UP000559256">
    <property type="component" value="Unassembled WGS sequence"/>
</dbReference>
<dbReference type="CDD" id="cd04301">
    <property type="entry name" value="NAT_SF"/>
    <property type="match status" value="1"/>
</dbReference>